<dbReference type="PANTHER" id="PTHR48077:SF6">
    <property type="entry name" value="TRYPTOPHAN SYNTHASE"/>
    <property type="match status" value="1"/>
</dbReference>
<comment type="caution">
    <text evidence="14">The sequence shown here is derived from an EMBL/GenBank/DDBJ whole genome shotgun (WGS) entry which is preliminary data.</text>
</comment>
<dbReference type="NCBIfam" id="NF009057">
    <property type="entry name" value="PRK12391.1"/>
    <property type="match status" value="1"/>
</dbReference>
<name>A0A5D0WHX1_9FIRM</name>
<dbReference type="Gene3D" id="3.40.50.1100">
    <property type="match status" value="2"/>
</dbReference>
<dbReference type="PANTHER" id="PTHR48077">
    <property type="entry name" value="TRYPTOPHAN SYNTHASE-RELATED"/>
    <property type="match status" value="1"/>
</dbReference>
<comment type="cofactor">
    <cofactor evidence="1">
        <name>pyridoxal 5'-phosphate</name>
        <dbReference type="ChEBI" id="CHEBI:597326"/>
    </cofactor>
</comment>
<evidence type="ECO:0000256" key="9">
    <source>
        <dbReference type="ARBA" id="ARBA00022898"/>
    </source>
</evidence>
<dbReference type="AlphaFoldDB" id="A0A5D0WHX1"/>
<dbReference type="GO" id="GO:0004834">
    <property type="term" value="F:tryptophan synthase activity"/>
    <property type="evidence" value="ECO:0007669"/>
    <property type="project" value="UniProtKB-EC"/>
</dbReference>
<dbReference type="SUPFAM" id="SSF53686">
    <property type="entry name" value="Tryptophan synthase beta subunit-like PLP-dependent enzymes"/>
    <property type="match status" value="1"/>
</dbReference>
<reference evidence="14 15" key="1">
    <citation type="submission" date="2019-08" db="EMBL/GenBank/DDBJ databases">
        <title>Isolation and enrichment of carboxydotrophic bacteria from anaerobic sludge for the production of bio-based chemicals from syngas.</title>
        <authorList>
            <person name="Antares A.L."/>
            <person name="Moreira J."/>
            <person name="Diender M."/>
            <person name="Parshina S.N."/>
            <person name="Stams A.J.M."/>
            <person name="Alves M."/>
            <person name="Alves J.I."/>
            <person name="Sousa D.Z."/>
        </authorList>
    </citation>
    <scope>NUCLEOTIDE SEQUENCE [LARGE SCALE GENOMIC DNA]</scope>
    <source>
        <strain evidence="14 15">JM</strain>
    </source>
</reference>
<feature type="domain" description="Tryptophan synthase beta chain-like PALP" evidence="13">
    <location>
        <begin position="80"/>
        <end position="417"/>
    </location>
</feature>
<dbReference type="NCBIfam" id="TIGR01415">
    <property type="entry name" value="trpB_rel"/>
    <property type="match status" value="1"/>
</dbReference>
<dbReference type="EC" id="4.2.1.20" evidence="6"/>
<keyword evidence="7" id="KW-0028">Amino-acid biosynthesis</keyword>
<evidence type="ECO:0000256" key="11">
    <source>
        <dbReference type="ARBA" id="ARBA00023239"/>
    </source>
</evidence>
<dbReference type="InterPro" id="IPR036052">
    <property type="entry name" value="TrpB-like_PALP_sf"/>
</dbReference>
<dbReference type="PIRSF" id="PIRSF500824">
    <property type="entry name" value="TrpB_prok"/>
    <property type="match status" value="1"/>
</dbReference>
<comment type="similarity">
    <text evidence="4">Belongs to the TrpB family.</text>
</comment>
<protein>
    <recommendedName>
        <fullName evidence="6">tryptophan synthase</fullName>
        <ecNumber evidence="6">4.2.1.20</ecNumber>
    </recommendedName>
</protein>
<proteinExistence type="inferred from homology"/>
<evidence type="ECO:0000313" key="14">
    <source>
        <dbReference type="EMBL" id="TYC83837.1"/>
    </source>
</evidence>
<dbReference type="InterPro" id="IPR001926">
    <property type="entry name" value="TrpB-like_PALP"/>
</dbReference>
<sequence length="457" mass="50213">MEKIPYKIYLSEDEMPKYWFNLRAKMKELPEPFVNPGTGEYCTKDELLPVFCEELVDQELNTTDAYIEIPEEIRDFYKMYRPSPLVRAYCLEKELDTPAEIYYKYEGTNTSGSHKLNSAAAQAYYAKKQGLTSLTTETGAGQWGTALSMACAYFNLDLSVYMVKVSAEQKPHRRAVMETYGAKVIASPSDTTNAGRKILAETPDTNGSLGCAISEAIEVAVTTDNCKYVLGSVLNHVGLHQSIIGLETKAACDKYDIKPDIIIGCAGGGSNLLGLIAPFMADKIEGKNDIDFVAVEPASCPSLTRGRYALDFGDTGKTTPLIRMYTLGSGFMPSPNHAGGLRYHGMSPIISKLYHDGYIRAKAYTQNEVFEAATQFARVEGILPAPESSHAIKAAIDEALACKATGEKKTIVFGLTGTGYFDMTAYMNYNTGNMTDYVPTDEDLQKGFDSLPEIEQK</sequence>
<keyword evidence="10" id="KW-0057">Aromatic amino acid biosynthesis</keyword>
<accession>A0A5D0WHX1</accession>
<dbReference type="RefSeq" id="WP_148638378.1">
    <property type="nucleotide sequence ID" value="NZ_VSLA01000028.1"/>
</dbReference>
<evidence type="ECO:0000256" key="7">
    <source>
        <dbReference type="ARBA" id="ARBA00022605"/>
    </source>
</evidence>
<evidence type="ECO:0000256" key="12">
    <source>
        <dbReference type="ARBA" id="ARBA00049047"/>
    </source>
</evidence>
<keyword evidence="9" id="KW-0663">Pyridoxal phosphate</keyword>
<dbReference type="InterPro" id="IPR006316">
    <property type="entry name" value="Trp_synth_b-like"/>
</dbReference>
<evidence type="ECO:0000256" key="8">
    <source>
        <dbReference type="ARBA" id="ARBA00022822"/>
    </source>
</evidence>
<evidence type="ECO:0000256" key="3">
    <source>
        <dbReference type="ARBA" id="ARBA00004733"/>
    </source>
</evidence>
<dbReference type="EMBL" id="VSLA01000028">
    <property type="protein sequence ID" value="TYC83837.1"/>
    <property type="molecule type" value="Genomic_DNA"/>
</dbReference>
<comment type="subunit">
    <text evidence="5">Tetramer of two alpha and two beta chains.</text>
</comment>
<dbReference type="GO" id="GO:0030170">
    <property type="term" value="F:pyridoxal phosphate binding"/>
    <property type="evidence" value="ECO:0007669"/>
    <property type="project" value="InterPro"/>
</dbReference>
<evidence type="ECO:0000256" key="1">
    <source>
        <dbReference type="ARBA" id="ARBA00001933"/>
    </source>
</evidence>
<comment type="function">
    <text evidence="2">The beta subunit is responsible for the synthesis of L-tryptophan from indole and L-serine.</text>
</comment>
<dbReference type="PIRSF" id="PIRSF001413">
    <property type="entry name" value="Trp_syn_beta"/>
    <property type="match status" value="1"/>
</dbReference>
<dbReference type="GO" id="GO:0052684">
    <property type="term" value="F:L-serine hydro-lyase (adding indole, L-tryptophan-forming) activity"/>
    <property type="evidence" value="ECO:0007669"/>
    <property type="project" value="TreeGrafter"/>
</dbReference>
<comment type="catalytic activity">
    <reaction evidence="12">
        <text>(1S,2R)-1-C-(indol-3-yl)glycerol 3-phosphate + L-serine = D-glyceraldehyde 3-phosphate + L-tryptophan + H2O</text>
        <dbReference type="Rhea" id="RHEA:10532"/>
        <dbReference type="ChEBI" id="CHEBI:15377"/>
        <dbReference type="ChEBI" id="CHEBI:33384"/>
        <dbReference type="ChEBI" id="CHEBI:57912"/>
        <dbReference type="ChEBI" id="CHEBI:58866"/>
        <dbReference type="ChEBI" id="CHEBI:59776"/>
        <dbReference type="EC" id="4.2.1.20"/>
    </reaction>
</comment>
<dbReference type="Proteomes" id="UP000322619">
    <property type="component" value="Unassembled WGS sequence"/>
</dbReference>
<evidence type="ECO:0000256" key="5">
    <source>
        <dbReference type="ARBA" id="ARBA00011270"/>
    </source>
</evidence>
<evidence type="ECO:0000256" key="2">
    <source>
        <dbReference type="ARBA" id="ARBA00002786"/>
    </source>
</evidence>
<evidence type="ECO:0000256" key="4">
    <source>
        <dbReference type="ARBA" id="ARBA00009982"/>
    </source>
</evidence>
<comment type="pathway">
    <text evidence="3">Amino-acid biosynthesis; L-tryptophan biosynthesis; L-tryptophan from chorismate: step 5/5.</text>
</comment>
<evidence type="ECO:0000313" key="15">
    <source>
        <dbReference type="Proteomes" id="UP000322619"/>
    </source>
</evidence>
<keyword evidence="8" id="KW-0822">Tryptophan biosynthesis</keyword>
<evidence type="ECO:0000256" key="10">
    <source>
        <dbReference type="ARBA" id="ARBA00023141"/>
    </source>
</evidence>
<dbReference type="Pfam" id="PF00291">
    <property type="entry name" value="PALP"/>
    <property type="match status" value="1"/>
</dbReference>
<keyword evidence="11" id="KW-0456">Lyase</keyword>
<gene>
    <name evidence="14" type="ORF">FXB42_14395</name>
</gene>
<evidence type="ECO:0000256" key="6">
    <source>
        <dbReference type="ARBA" id="ARBA00012043"/>
    </source>
</evidence>
<dbReference type="GO" id="GO:0005737">
    <property type="term" value="C:cytoplasm"/>
    <property type="evidence" value="ECO:0007669"/>
    <property type="project" value="TreeGrafter"/>
</dbReference>
<evidence type="ECO:0000259" key="13">
    <source>
        <dbReference type="Pfam" id="PF00291"/>
    </source>
</evidence>
<dbReference type="InterPro" id="IPR023026">
    <property type="entry name" value="Trp_synth_beta/beta-like"/>
</dbReference>
<organism evidence="14 15">
    <name type="scientific">Acetobacterium wieringae</name>
    <dbReference type="NCBI Taxonomy" id="52694"/>
    <lineage>
        <taxon>Bacteria</taxon>
        <taxon>Bacillati</taxon>
        <taxon>Bacillota</taxon>
        <taxon>Clostridia</taxon>
        <taxon>Eubacteriales</taxon>
        <taxon>Eubacteriaceae</taxon>
        <taxon>Acetobacterium</taxon>
    </lineage>
</organism>